<dbReference type="PANTHER" id="PTHR24321">
    <property type="entry name" value="DEHYDROGENASES, SHORT CHAIN"/>
    <property type="match status" value="1"/>
</dbReference>
<dbReference type="GO" id="GO:0016491">
    <property type="term" value="F:oxidoreductase activity"/>
    <property type="evidence" value="ECO:0007669"/>
    <property type="project" value="UniProtKB-KW"/>
</dbReference>
<dbReference type="PRINTS" id="PR00080">
    <property type="entry name" value="SDRFAMILY"/>
</dbReference>
<dbReference type="PRINTS" id="PR00081">
    <property type="entry name" value="GDHRDH"/>
</dbReference>
<dbReference type="Gene3D" id="3.40.50.720">
    <property type="entry name" value="NAD(P)-binding Rossmann-like Domain"/>
    <property type="match status" value="1"/>
</dbReference>
<dbReference type="VEuPathDB" id="FungiDB:Z518_06453"/>
<dbReference type="AlphaFoldDB" id="A0A0D2IQZ8"/>
<dbReference type="GeneID" id="25294524"/>
<dbReference type="SUPFAM" id="SSF51735">
    <property type="entry name" value="NAD(P)-binding Rossmann-fold domains"/>
    <property type="match status" value="1"/>
</dbReference>
<sequence>MAYSDLKGKTFIITGANSGQGRATALLLAKQGANLGLLDIVKPNDVVTEASNLKAKALAFQVDVAVYSQVEEAVRATADHFGGVDGAANLAGTIGTQGWKGTGYSLEAIEDQDWDFMLGVNLDGVKNSLKAELKYIKDNGSIVNASSIAGQMGSATNAPYAAAKWGVIGLSKSAAQQGGQRGIRVNAVAPGFINTPLLYAIGDLDKVNQLVAQKTALKRIGQPEEVSRLLAFLLSDVSSYITASVCMPLDRTALTEGSTTDERIDYQYRWRLSMRPENKPR</sequence>
<name>A0A0D2IQZ8_9EURO</name>
<gene>
    <name evidence="4" type="ORF">Z518_06453</name>
</gene>
<evidence type="ECO:0000256" key="1">
    <source>
        <dbReference type="ARBA" id="ARBA00006484"/>
    </source>
</evidence>
<reference evidence="4 5" key="1">
    <citation type="submission" date="2015-01" db="EMBL/GenBank/DDBJ databases">
        <title>The Genome Sequence of Rhinocladiella mackenzie CBS 650.93.</title>
        <authorList>
            <consortium name="The Broad Institute Genomics Platform"/>
            <person name="Cuomo C."/>
            <person name="de Hoog S."/>
            <person name="Gorbushina A."/>
            <person name="Stielow B."/>
            <person name="Teixiera M."/>
            <person name="Abouelleil A."/>
            <person name="Chapman S.B."/>
            <person name="Priest M."/>
            <person name="Young S.K."/>
            <person name="Wortman J."/>
            <person name="Nusbaum C."/>
            <person name="Birren B."/>
        </authorList>
    </citation>
    <scope>NUCLEOTIDE SEQUENCE [LARGE SCALE GENOMIC DNA]</scope>
    <source>
        <strain evidence="4 5">CBS 650.93</strain>
    </source>
</reference>
<comment type="similarity">
    <text evidence="1">Belongs to the short-chain dehydrogenases/reductases (SDR) family.</text>
</comment>
<dbReference type="Pfam" id="PF13561">
    <property type="entry name" value="adh_short_C2"/>
    <property type="match status" value="1"/>
</dbReference>
<protein>
    <submittedName>
        <fullName evidence="4">Uncharacterized protein</fullName>
    </submittedName>
</protein>
<evidence type="ECO:0000313" key="4">
    <source>
        <dbReference type="EMBL" id="KIX05581.1"/>
    </source>
</evidence>
<dbReference type="STRING" id="1442369.A0A0D2IQZ8"/>
<dbReference type="InterPro" id="IPR002347">
    <property type="entry name" value="SDR_fam"/>
</dbReference>
<dbReference type="RefSeq" id="XP_013272717.1">
    <property type="nucleotide sequence ID" value="XM_013417263.1"/>
</dbReference>
<dbReference type="FunFam" id="3.40.50.720:FF:000084">
    <property type="entry name" value="Short-chain dehydrogenase reductase"/>
    <property type="match status" value="1"/>
</dbReference>
<dbReference type="PROSITE" id="PS00061">
    <property type="entry name" value="ADH_SHORT"/>
    <property type="match status" value="1"/>
</dbReference>
<dbReference type="InterPro" id="IPR020904">
    <property type="entry name" value="Sc_DH/Rdtase_CS"/>
</dbReference>
<accession>A0A0D2IQZ8</accession>
<dbReference type="OrthoDB" id="1669814at2759"/>
<dbReference type="EMBL" id="KN847478">
    <property type="protein sequence ID" value="KIX05581.1"/>
    <property type="molecule type" value="Genomic_DNA"/>
</dbReference>
<dbReference type="InterPro" id="IPR036291">
    <property type="entry name" value="NAD(P)-bd_dom_sf"/>
</dbReference>
<organism evidence="4 5">
    <name type="scientific">Rhinocladiella mackenziei CBS 650.93</name>
    <dbReference type="NCBI Taxonomy" id="1442369"/>
    <lineage>
        <taxon>Eukaryota</taxon>
        <taxon>Fungi</taxon>
        <taxon>Dikarya</taxon>
        <taxon>Ascomycota</taxon>
        <taxon>Pezizomycotina</taxon>
        <taxon>Eurotiomycetes</taxon>
        <taxon>Chaetothyriomycetidae</taxon>
        <taxon>Chaetothyriales</taxon>
        <taxon>Herpotrichiellaceae</taxon>
        <taxon>Rhinocladiella</taxon>
    </lineage>
</organism>
<evidence type="ECO:0000256" key="2">
    <source>
        <dbReference type="ARBA" id="ARBA00022857"/>
    </source>
</evidence>
<keyword evidence="5" id="KW-1185">Reference proteome</keyword>
<evidence type="ECO:0000313" key="5">
    <source>
        <dbReference type="Proteomes" id="UP000053617"/>
    </source>
</evidence>
<dbReference type="HOGENOM" id="CLU_010194_1_0_1"/>
<evidence type="ECO:0000256" key="3">
    <source>
        <dbReference type="ARBA" id="ARBA00023002"/>
    </source>
</evidence>
<dbReference type="PANTHER" id="PTHR24321:SF8">
    <property type="entry name" value="ESTRADIOL 17-BETA-DEHYDROGENASE 8-RELATED"/>
    <property type="match status" value="1"/>
</dbReference>
<dbReference type="Proteomes" id="UP000053617">
    <property type="component" value="Unassembled WGS sequence"/>
</dbReference>
<keyword evidence="3" id="KW-0560">Oxidoreductase</keyword>
<proteinExistence type="inferred from homology"/>
<keyword evidence="2" id="KW-0521">NADP</keyword>